<comment type="caution">
    <text evidence="1">The sequence shown here is derived from an EMBL/GenBank/DDBJ whole genome shotgun (WGS) entry which is preliminary data.</text>
</comment>
<protein>
    <submittedName>
        <fullName evidence="1">Uncharacterized protein</fullName>
    </submittedName>
</protein>
<reference evidence="1 2" key="1">
    <citation type="journal article" date="2012" name="Int. J. Syst. Evol. Microbiol.">
        <title>Vibrio caribbeanicus sp. nov., isolated from the marine sponge Scleritoderma cyanea.</title>
        <authorList>
            <person name="Hoffmann M."/>
            <person name="Monday S.R."/>
            <person name="Allard M.W."/>
            <person name="Strain E.A."/>
            <person name="Whittaker P."/>
            <person name="Naum M."/>
            <person name="McCarthy P.J."/>
            <person name="Lopez J.V."/>
            <person name="Fischer M."/>
            <person name="Brown E.W."/>
        </authorList>
    </citation>
    <scope>NUCLEOTIDE SEQUENCE [LARGE SCALE GENOMIC DNA]</scope>
    <source>
        <strain evidence="2">CIP 102891 / ATCC 33934</strain>
    </source>
</reference>
<evidence type="ECO:0000313" key="2">
    <source>
        <dbReference type="Proteomes" id="UP000002817"/>
    </source>
</evidence>
<sequence>MGKTKKPGKSQAFGATFQCKHWKRIFSKKD</sequence>
<organism evidence="1 2">
    <name type="scientific">Vibrio orientalis CIP 102891 = ATCC 33934</name>
    <dbReference type="NCBI Taxonomy" id="675816"/>
    <lineage>
        <taxon>Bacteria</taxon>
        <taxon>Pseudomonadati</taxon>
        <taxon>Pseudomonadota</taxon>
        <taxon>Gammaproteobacteria</taxon>
        <taxon>Vibrionales</taxon>
        <taxon>Vibrionaceae</taxon>
        <taxon>Vibrio</taxon>
        <taxon>Vibrio oreintalis group</taxon>
    </lineage>
</organism>
<dbReference type="AlphaFoldDB" id="F9SQK0"/>
<evidence type="ECO:0000313" key="1">
    <source>
        <dbReference type="EMBL" id="EGU51988.1"/>
    </source>
</evidence>
<accession>F9SQK0</accession>
<gene>
    <name evidence="1" type="ORF">VIOR3934_02458</name>
</gene>
<dbReference type="Proteomes" id="UP000002817">
    <property type="component" value="Unassembled WGS sequence"/>
</dbReference>
<proteinExistence type="predicted"/>
<dbReference type="EMBL" id="AFWH01000015">
    <property type="protein sequence ID" value="EGU51988.1"/>
    <property type="molecule type" value="Genomic_DNA"/>
</dbReference>
<name>F9SQK0_VIBOR</name>